<sequence>MTLQHVAQQEMDAVDLTGNCTAATLWPRFAVMERKESVHCIITITGSGTGTDTVRPHYKNPQTVTQ</sequence>
<dbReference type="EMBL" id="BLKM01007078">
    <property type="protein sequence ID" value="GFG29632.1"/>
    <property type="molecule type" value="Genomic_DNA"/>
</dbReference>
<gene>
    <name evidence="1" type="ORF">Cfor_10452</name>
</gene>
<keyword evidence="2" id="KW-1185">Reference proteome</keyword>
<reference evidence="2" key="1">
    <citation type="submission" date="2020-01" db="EMBL/GenBank/DDBJ databases">
        <title>Draft genome sequence of the Termite Coptotermes fromosanus.</title>
        <authorList>
            <person name="Itakura S."/>
            <person name="Yosikawa Y."/>
            <person name="Umezawa K."/>
        </authorList>
    </citation>
    <scope>NUCLEOTIDE SEQUENCE [LARGE SCALE GENOMIC DNA]</scope>
</reference>
<evidence type="ECO:0000313" key="2">
    <source>
        <dbReference type="Proteomes" id="UP000502823"/>
    </source>
</evidence>
<accession>A0A6L2PEJ7</accession>
<dbReference type="Proteomes" id="UP000502823">
    <property type="component" value="Unassembled WGS sequence"/>
</dbReference>
<dbReference type="InParanoid" id="A0A6L2PEJ7"/>
<protein>
    <submittedName>
        <fullName evidence="1">Uncharacterized protein</fullName>
    </submittedName>
</protein>
<comment type="caution">
    <text evidence="1">The sequence shown here is derived from an EMBL/GenBank/DDBJ whole genome shotgun (WGS) entry which is preliminary data.</text>
</comment>
<dbReference type="AlphaFoldDB" id="A0A6L2PEJ7"/>
<organism evidence="1 2">
    <name type="scientific">Coptotermes formosanus</name>
    <name type="common">Formosan subterranean termite</name>
    <dbReference type="NCBI Taxonomy" id="36987"/>
    <lineage>
        <taxon>Eukaryota</taxon>
        <taxon>Metazoa</taxon>
        <taxon>Ecdysozoa</taxon>
        <taxon>Arthropoda</taxon>
        <taxon>Hexapoda</taxon>
        <taxon>Insecta</taxon>
        <taxon>Pterygota</taxon>
        <taxon>Neoptera</taxon>
        <taxon>Polyneoptera</taxon>
        <taxon>Dictyoptera</taxon>
        <taxon>Blattodea</taxon>
        <taxon>Blattoidea</taxon>
        <taxon>Termitoidae</taxon>
        <taxon>Rhinotermitidae</taxon>
        <taxon>Coptotermes</taxon>
    </lineage>
</organism>
<proteinExistence type="predicted"/>
<evidence type="ECO:0000313" key="1">
    <source>
        <dbReference type="EMBL" id="GFG29632.1"/>
    </source>
</evidence>
<name>A0A6L2PEJ7_COPFO</name>